<dbReference type="SUPFAM" id="SSF50249">
    <property type="entry name" value="Nucleic acid-binding proteins"/>
    <property type="match status" value="4"/>
</dbReference>
<keyword evidence="2" id="KW-0687">Ribonucleoprotein</keyword>
<evidence type="ECO:0000259" key="1">
    <source>
        <dbReference type="PROSITE" id="PS50126"/>
    </source>
</evidence>
<organism evidence="2 3">
    <name type="scientific">Candidatus Vogelbacteria bacterium CG10_big_fil_rev_8_21_14_0_10_45_14</name>
    <dbReference type="NCBI Taxonomy" id="1975042"/>
    <lineage>
        <taxon>Bacteria</taxon>
        <taxon>Candidatus Vogeliibacteriota</taxon>
    </lineage>
</organism>
<dbReference type="GO" id="GO:0003676">
    <property type="term" value="F:nucleic acid binding"/>
    <property type="evidence" value="ECO:0007669"/>
    <property type="project" value="InterPro"/>
</dbReference>
<feature type="domain" description="S1 motif" evidence="1">
    <location>
        <begin position="123"/>
        <end position="201"/>
    </location>
</feature>
<protein>
    <submittedName>
        <fullName evidence="2">30S ribosomal protein S1</fullName>
    </submittedName>
</protein>
<dbReference type="PANTHER" id="PTHR47559:SF1">
    <property type="entry name" value="OS03G0844900 PROTEIN"/>
    <property type="match status" value="1"/>
</dbReference>
<dbReference type="Proteomes" id="UP000230833">
    <property type="component" value="Unassembled WGS sequence"/>
</dbReference>
<feature type="domain" description="S1 motif" evidence="1">
    <location>
        <begin position="218"/>
        <end position="285"/>
    </location>
</feature>
<dbReference type="EMBL" id="PCYL01000014">
    <property type="protein sequence ID" value="PIR47018.1"/>
    <property type="molecule type" value="Genomic_DNA"/>
</dbReference>
<dbReference type="InterPro" id="IPR052757">
    <property type="entry name" value="Ribosomal_protein_S1"/>
</dbReference>
<dbReference type="Gene3D" id="2.40.50.140">
    <property type="entry name" value="Nucleic acid-binding proteins"/>
    <property type="match status" value="4"/>
</dbReference>
<proteinExistence type="predicted"/>
<dbReference type="GO" id="GO:0005840">
    <property type="term" value="C:ribosome"/>
    <property type="evidence" value="ECO:0007669"/>
    <property type="project" value="UniProtKB-KW"/>
</dbReference>
<dbReference type="PANTHER" id="PTHR47559">
    <property type="entry name" value="OS03G0844900 PROTEIN"/>
    <property type="match status" value="1"/>
</dbReference>
<keyword evidence="2" id="KW-0689">Ribosomal protein</keyword>
<dbReference type="PROSITE" id="PS50126">
    <property type="entry name" value="S1"/>
    <property type="match status" value="4"/>
</dbReference>
<gene>
    <name evidence="2" type="ORF">COV07_01260</name>
</gene>
<dbReference type="Pfam" id="PF00575">
    <property type="entry name" value="S1"/>
    <property type="match status" value="3"/>
</dbReference>
<evidence type="ECO:0000313" key="2">
    <source>
        <dbReference type="EMBL" id="PIR47018.1"/>
    </source>
</evidence>
<feature type="domain" description="S1 motif" evidence="1">
    <location>
        <begin position="302"/>
        <end position="369"/>
    </location>
</feature>
<accession>A0A2H0RKK2</accession>
<sequence>MNKTNEEAVENVLEESVSRPLVAMDKITKQSGKKPEDGEIVEGIVIGEEKLALYIDLAPFGTGIIYGREYITARDVIRKVNPGDTISAKVVMAENEDGYVELSLKEARQAAIWSEAENALRKKSPLEVSVKDANKGGLMIDWQGIPGFLPASQLSPDHYPRVEDGDKDSILRELKKLIGTKISVTIITSDQKEGKLIFSEKTGNEKERLELVSKYNTGDTLDGVVTGAVDFGIFVKIEDGLEGLVHISEIDWALVENPKSLYKQGDKVSVKVIDIKDGKLSLSIKALKENPWEKAAAKYTKDSIVEGVVIKHNRHGALVAIEEGVAGLVHVSEFATEEALRVKLELGKTYKFKINVFEPKEQRMTLSLSDATV</sequence>
<dbReference type="InterPro" id="IPR012340">
    <property type="entry name" value="NA-bd_OB-fold"/>
</dbReference>
<feature type="domain" description="S1 motif" evidence="1">
    <location>
        <begin position="38"/>
        <end position="105"/>
    </location>
</feature>
<name>A0A2H0RKK2_9BACT</name>
<dbReference type="PRINTS" id="PR00681">
    <property type="entry name" value="RIBOSOMALS1"/>
</dbReference>
<dbReference type="AlphaFoldDB" id="A0A2H0RKK2"/>
<dbReference type="InterPro" id="IPR035104">
    <property type="entry name" value="Ribosomal_protein_S1-like"/>
</dbReference>
<evidence type="ECO:0000313" key="3">
    <source>
        <dbReference type="Proteomes" id="UP000230833"/>
    </source>
</evidence>
<dbReference type="InterPro" id="IPR003029">
    <property type="entry name" value="S1_domain"/>
</dbReference>
<reference evidence="2 3" key="1">
    <citation type="submission" date="2017-09" db="EMBL/GenBank/DDBJ databases">
        <title>Depth-based differentiation of microbial function through sediment-hosted aquifers and enrichment of novel symbionts in the deep terrestrial subsurface.</title>
        <authorList>
            <person name="Probst A.J."/>
            <person name="Ladd B."/>
            <person name="Jarett J.K."/>
            <person name="Geller-Mcgrath D.E."/>
            <person name="Sieber C.M."/>
            <person name="Emerson J.B."/>
            <person name="Anantharaman K."/>
            <person name="Thomas B.C."/>
            <person name="Malmstrom R."/>
            <person name="Stieglmeier M."/>
            <person name="Klingl A."/>
            <person name="Woyke T."/>
            <person name="Ryan C.M."/>
            <person name="Banfield J.F."/>
        </authorList>
    </citation>
    <scope>NUCLEOTIDE SEQUENCE [LARGE SCALE GENOMIC DNA]</scope>
    <source>
        <strain evidence="2">CG10_big_fil_rev_8_21_14_0_10_45_14</strain>
    </source>
</reference>
<comment type="caution">
    <text evidence="2">The sequence shown here is derived from an EMBL/GenBank/DDBJ whole genome shotgun (WGS) entry which is preliminary data.</text>
</comment>
<dbReference type="SMART" id="SM00316">
    <property type="entry name" value="S1"/>
    <property type="match status" value="4"/>
</dbReference>